<keyword evidence="9" id="KW-1185">Reference proteome</keyword>
<dbReference type="PANTHER" id="PTHR11078:SF3">
    <property type="entry name" value="ANTITERMINATION NUSB DOMAIN-CONTAINING PROTEIN"/>
    <property type="match status" value="1"/>
</dbReference>
<dbReference type="GO" id="GO:0003723">
    <property type="term" value="F:RNA binding"/>
    <property type="evidence" value="ECO:0007669"/>
    <property type="project" value="UniProtKB-UniRule"/>
</dbReference>
<accession>A0A6I3KLP7</accession>
<name>A0A6I3KLP7_9HYPH</name>
<evidence type="ECO:0000313" key="8">
    <source>
        <dbReference type="EMBL" id="MTD96044.1"/>
    </source>
</evidence>
<comment type="similarity">
    <text evidence="1 6">Belongs to the NusB family.</text>
</comment>
<evidence type="ECO:0000256" key="4">
    <source>
        <dbReference type="ARBA" id="ARBA00023015"/>
    </source>
</evidence>
<dbReference type="InterPro" id="IPR006027">
    <property type="entry name" value="NusB_RsmB_TIM44"/>
</dbReference>
<comment type="function">
    <text evidence="6">Involved in transcription antitermination. Required for transcription of ribosomal RNA (rRNA) genes. Binds specifically to the boxA antiterminator sequence of the ribosomal RNA (rrn) operons.</text>
</comment>
<evidence type="ECO:0000256" key="3">
    <source>
        <dbReference type="ARBA" id="ARBA00022884"/>
    </source>
</evidence>
<keyword evidence="2 6" id="KW-0889">Transcription antitermination</keyword>
<keyword evidence="5 6" id="KW-0804">Transcription</keyword>
<feature type="domain" description="NusB/RsmB/TIM44" evidence="7">
    <location>
        <begin position="21"/>
        <end position="155"/>
    </location>
</feature>
<keyword evidence="3 6" id="KW-0694">RNA-binding</keyword>
<dbReference type="EMBL" id="WMBQ01000002">
    <property type="protein sequence ID" value="MTD96044.1"/>
    <property type="molecule type" value="Genomic_DNA"/>
</dbReference>
<dbReference type="HAMAP" id="MF_00073">
    <property type="entry name" value="NusB"/>
    <property type="match status" value="1"/>
</dbReference>
<dbReference type="RefSeq" id="WP_154740517.1">
    <property type="nucleotide sequence ID" value="NZ_WMBQ01000002.1"/>
</dbReference>
<evidence type="ECO:0000259" key="7">
    <source>
        <dbReference type="Pfam" id="PF01029"/>
    </source>
</evidence>
<dbReference type="GO" id="GO:0006353">
    <property type="term" value="P:DNA-templated transcription termination"/>
    <property type="evidence" value="ECO:0007669"/>
    <property type="project" value="UniProtKB-UniRule"/>
</dbReference>
<dbReference type="GO" id="GO:0005829">
    <property type="term" value="C:cytosol"/>
    <property type="evidence" value="ECO:0007669"/>
    <property type="project" value="TreeGrafter"/>
</dbReference>
<proteinExistence type="inferred from homology"/>
<dbReference type="Pfam" id="PF01029">
    <property type="entry name" value="NusB"/>
    <property type="match status" value="1"/>
</dbReference>
<evidence type="ECO:0000256" key="5">
    <source>
        <dbReference type="ARBA" id="ARBA00023163"/>
    </source>
</evidence>
<comment type="caution">
    <text evidence="8">The sequence shown here is derived from an EMBL/GenBank/DDBJ whole genome shotgun (WGS) entry which is preliminary data.</text>
</comment>
<dbReference type="GO" id="GO:0031564">
    <property type="term" value="P:transcription antitermination"/>
    <property type="evidence" value="ECO:0007669"/>
    <property type="project" value="UniProtKB-KW"/>
</dbReference>
<reference evidence="8 9" key="1">
    <citation type="submission" date="2019-11" db="EMBL/GenBank/DDBJ databases">
        <title>Identification of a novel strain.</title>
        <authorList>
            <person name="Xu Q."/>
            <person name="Wang G."/>
        </authorList>
    </citation>
    <scope>NUCLEOTIDE SEQUENCE [LARGE SCALE GENOMIC DNA]</scope>
    <source>
        <strain evidence="9">xq</strain>
    </source>
</reference>
<protein>
    <recommendedName>
        <fullName evidence="6">Transcription antitermination protein NusB</fullName>
    </recommendedName>
    <alternativeName>
        <fullName evidence="6">Antitermination factor NusB</fullName>
    </alternativeName>
</protein>
<dbReference type="NCBIfam" id="TIGR01951">
    <property type="entry name" value="nusB"/>
    <property type="match status" value="1"/>
</dbReference>
<evidence type="ECO:0000256" key="1">
    <source>
        <dbReference type="ARBA" id="ARBA00005952"/>
    </source>
</evidence>
<dbReference type="InterPro" id="IPR011605">
    <property type="entry name" value="NusB_fam"/>
</dbReference>
<evidence type="ECO:0000256" key="2">
    <source>
        <dbReference type="ARBA" id="ARBA00022814"/>
    </source>
</evidence>
<keyword evidence="4 6" id="KW-0805">Transcription regulation</keyword>
<sequence length="170" mass="18931">MTTTSKATPIPGKIALQPRTAARVATVQGLYQMDLAGTDLNDVVDEFVRLRFPRAPGDEAAAGADAAFFAELLRGVVRRQRDIDPLVDQQLAEGWRLVRIDAIVRAILRAGVFELMERRDVPSRVVINEYINVAHSFFSEDEPKVVNGVLDNLARQLRAAEFDRDATRTK</sequence>
<dbReference type="Proteomes" id="UP000440694">
    <property type="component" value="Unassembled WGS sequence"/>
</dbReference>
<dbReference type="SUPFAM" id="SSF48013">
    <property type="entry name" value="NusB-like"/>
    <property type="match status" value="1"/>
</dbReference>
<dbReference type="AlphaFoldDB" id="A0A6I3KLP7"/>
<organism evidence="8 9">
    <name type="scientific">Hyphomicrobium album</name>
    <dbReference type="NCBI Taxonomy" id="2665159"/>
    <lineage>
        <taxon>Bacteria</taxon>
        <taxon>Pseudomonadati</taxon>
        <taxon>Pseudomonadota</taxon>
        <taxon>Alphaproteobacteria</taxon>
        <taxon>Hyphomicrobiales</taxon>
        <taxon>Hyphomicrobiaceae</taxon>
        <taxon>Hyphomicrobium</taxon>
    </lineage>
</organism>
<dbReference type="InterPro" id="IPR035926">
    <property type="entry name" value="NusB-like_sf"/>
</dbReference>
<evidence type="ECO:0000313" key="9">
    <source>
        <dbReference type="Proteomes" id="UP000440694"/>
    </source>
</evidence>
<dbReference type="PANTHER" id="PTHR11078">
    <property type="entry name" value="N UTILIZATION SUBSTANCE PROTEIN B-RELATED"/>
    <property type="match status" value="1"/>
</dbReference>
<dbReference type="Gene3D" id="1.10.940.10">
    <property type="entry name" value="NusB-like"/>
    <property type="match status" value="1"/>
</dbReference>
<evidence type="ECO:0000256" key="6">
    <source>
        <dbReference type="HAMAP-Rule" id="MF_00073"/>
    </source>
</evidence>
<gene>
    <name evidence="6 8" type="primary">nusB</name>
    <name evidence="8" type="ORF">GIW81_17020</name>
</gene>